<dbReference type="EMBL" id="BQNB010016908">
    <property type="protein sequence ID" value="GJT57175.1"/>
    <property type="molecule type" value="Genomic_DNA"/>
</dbReference>
<proteinExistence type="predicted"/>
<keyword evidence="2" id="KW-1185">Reference proteome</keyword>
<protein>
    <submittedName>
        <fullName evidence="1">Uncharacterized protein</fullName>
    </submittedName>
</protein>
<dbReference type="Proteomes" id="UP001151760">
    <property type="component" value="Unassembled WGS sequence"/>
</dbReference>
<reference evidence="1" key="2">
    <citation type="submission" date="2022-01" db="EMBL/GenBank/DDBJ databases">
        <authorList>
            <person name="Yamashiro T."/>
            <person name="Shiraishi A."/>
            <person name="Satake H."/>
            <person name="Nakayama K."/>
        </authorList>
    </citation>
    <scope>NUCLEOTIDE SEQUENCE</scope>
</reference>
<reference evidence="1" key="1">
    <citation type="journal article" date="2022" name="Int. J. Mol. Sci.">
        <title>Draft Genome of Tanacetum Coccineum: Genomic Comparison of Closely Related Tanacetum-Family Plants.</title>
        <authorList>
            <person name="Yamashiro T."/>
            <person name="Shiraishi A."/>
            <person name="Nakayama K."/>
            <person name="Satake H."/>
        </authorList>
    </citation>
    <scope>NUCLEOTIDE SEQUENCE</scope>
</reference>
<evidence type="ECO:0000313" key="2">
    <source>
        <dbReference type="Proteomes" id="UP001151760"/>
    </source>
</evidence>
<comment type="caution">
    <text evidence="1">The sequence shown here is derived from an EMBL/GenBank/DDBJ whole genome shotgun (WGS) entry which is preliminary data.</text>
</comment>
<accession>A0ABQ5F1R2</accession>
<evidence type="ECO:0000313" key="1">
    <source>
        <dbReference type="EMBL" id="GJT57175.1"/>
    </source>
</evidence>
<name>A0ABQ5F1R2_9ASTR</name>
<organism evidence="1 2">
    <name type="scientific">Tanacetum coccineum</name>
    <dbReference type="NCBI Taxonomy" id="301880"/>
    <lineage>
        <taxon>Eukaryota</taxon>
        <taxon>Viridiplantae</taxon>
        <taxon>Streptophyta</taxon>
        <taxon>Embryophyta</taxon>
        <taxon>Tracheophyta</taxon>
        <taxon>Spermatophyta</taxon>
        <taxon>Magnoliopsida</taxon>
        <taxon>eudicotyledons</taxon>
        <taxon>Gunneridae</taxon>
        <taxon>Pentapetalae</taxon>
        <taxon>asterids</taxon>
        <taxon>campanulids</taxon>
        <taxon>Asterales</taxon>
        <taxon>Asteraceae</taxon>
        <taxon>Asteroideae</taxon>
        <taxon>Anthemideae</taxon>
        <taxon>Anthemidinae</taxon>
        <taxon>Tanacetum</taxon>
    </lineage>
</organism>
<gene>
    <name evidence="1" type="ORF">Tco_0992229</name>
</gene>
<sequence>MSNPLPLQDKEGQLTIPVEFFFNNDLEYLKAGSSERQNSSSITKTPAVRYTLEGIEDMIPTLWSPFTIAYDKDAALGISH</sequence>